<evidence type="ECO:0000313" key="3">
    <source>
        <dbReference type="Proteomes" id="UP001601059"/>
    </source>
</evidence>
<name>A0ABW6KHL6_9BACI</name>
<evidence type="ECO:0000256" key="1">
    <source>
        <dbReference type="SAM" id="Phobius"/>
    </source>
</evidence>
<gene>
    <name evidence="2" type="ORF">ACFYKX_24290</name>
</gene>
<dbReference type="EMBL" id="JBIACK010000018">
    <property type="protein sequence ID" value="MFE8703692.1"/>
    <property type="molecule type" value="Genomic_DNA"/>
</dbReference>
<feature type="transmembrane region" description="Helical" evidence="1">
    <location>
        <begin position="75"/>
        <end position="91"/>
    </location>
</feature>
<proteinExistence type="predicted"/>
<evidence type="ECO:0000313" key="2">
    <source>
        <dbReference type="EMBL" id="MFE8703692.1"/>
    </source>
</evidence>
<organism evidence="2 3">
    <name type="scientific">Cytobacillus spartinae</name>
    <dbReference type="NCBI Taxonomy" id="3299023"/>
    <lineage>
        <taxon>Bacteria</taxon>
        <taxon>Bacillati</taxon>
        <taxon>Bacillota</taxon>
        <taxon>Bacilli</taxon>
        <taxon>Bacillales</taxon>
        <taxon>Bacillaceae</taxon>
        <taxon>Cytobacillus</taxon>
    </lineage>
</organism>
<dbReference type="Pfam" id="PF14036">
    <property type="entry name" value="YlaH"/>
    <property type="match status" value="1"/>
</dbReference>
<sequence>MEELNGFTPSLRFFIELTDVQIGVWLQFISIIILTIIVYRLGFAKKLPILKNIVVYTCLIIGCIILLVFSYRFPILEGLAIAALILIIYKVRLKQERKNKDLEVKE</sequence>
<feature type="transmembrane region" description="Helical" evidence="1">
    <location>
        <begin position="53"/>
        <end position="69"/>
    </location>
</feature>
<keyword evidence="1" id="KW-1133">Transmembrane helix</keyword>
<dbReference type="RefSeq" id="WP_389364440.1">
    <property type="nucleotide sequence ID" value="NZ_JBIACK010000018.1"/>
</dbReference>
<keyword evidence="1" id="KW-0812">Transmembrane</keyword>
<keyword evidence="3" id="KW-1185">Reference proteome</keyword>
<feature type="transmembrane region" description="Helical" evidence="1">
    <location>
        <begin position="20"/>
        <end position="41"/>
    </location>
</feature>
<reference evidence="2 3" key="1">
    <citation type="submission" date="2024-08" db="EMBL/GenBank/DDBJ databases">
        <title>Two novel Cytobacillus novel species.</title>
        <authorList>
            <person name="Liu G."/>
        </authorList>
    </citation>
    <scope>NUCLEOTIDE SEQUENCE [LARGE SCALE GENOMIC DNA]</scope>
    <source>
        <strain evidence="2 3">FJAT-54145</strain>
    </source>
</reference>
<dbReference type="Proteomes" id="UP001601059">
    <property type="component" value="Unassembled WGS sequence"/>
</dbReference>
<dbReference type="InterPro" id="IPR025620">
    <property type="entry name" value="YlaH"/>
</dbReference>
<accession>A0ABW6KHL6</accession>
<comment type="caution">
    <text evidence="2">The sequence shown here is derived from an EMBL/GenBank/DDBJ whole genome shotgun (WGS) entry which is preliminary data.</text>
</comment>
<keyword evidence="1" id="KW-0472">Membrane</keyword>
<protein>
    <submittedName>
        <fullName evidence="2">YlaH-like family protein</fullName>
    </submittedName>
</protein>